<reference evidence="1 2" key="1">
    <citation type="submission" date="2015-10" db="EMBL/GenBank/DDBJ databases">
        <title>Draft genome sequence of Streptomyces caeruleatus NRRL B-24802, type strain for the species Streptomyces caeruleatus.</title>
        <authorList>
            <person name="Ruckert C."/>
            <person name="Winkler A."/>
            <person name="Kalinowski J."/>
            <person name="Kampfer P."/>
            <person name="Glaeser S."/>
        </authorList>
    </citation>
    <scope>NUCLEOTIDE SEQUENCE [LARGE SCALE GENOMIC DNA]</scope>
    <source>
        <strain evidence="1 2">NRRL B-24802</strain>
    </source>
</reference>
<gene>
    <name evidence="1" type="ORF">AQJ67_24045</name>
</gene>
<proteinExistence type="predicted"/>
<protein>
    <submittedName>
        <fullName evidence="1">Uncharacterized protein</fullName>
    </submittedName>
</protein>
<dbReference type="AlphaFoldDB" id="A0A101TXI2"/>
<accession>A0A101TXI2</accession>
<comment type="caution">
    <text evidence="1">The sequence shown here is derived from an EMBL/GenBank/DDBJ whole genome shotgun (WGS) entry which is preliminary data.</text>
</comment>
<name>A0A101TXI2_9ACTN</name>
<keyword evidence="2" id="KW-1185">Reference proteome</keyword>
<evidence type="ECO:0000313" key="2">
    <source>
        <dbReference type="Proteomes" id="UP000053429"/>
    </source>
</evidence>
<sequence length="64" mass="7160">MVQAVDVDAVRIRSGQRQVLQRQGRLPYDRLTRGMRGQEIDTCAVEFVCQAGGEVSGELDELRP</sequence>
<dbReference type="EMBL" id="LMWY01000028">
    <property type="protein sequence ID" value="KUO00372.1"/>
    <property type="molecule type" value="Genomic_DNA"/>
</dbReference>
<organism evidence="1 2">
    <name type="scientific">Streptomyces caeruleatus</name>
    <dbReference type="NCBI Taxonomy" id="661399"/>
    <lineage>
        <taxon>Bacteria</taxon>
        <taxon>Bacillati</taxon>
        <taxon>Actinomycetota</taxon>
        <taxon>Actinomycetes</taxon>
        <taxon>Kitasatosporales</taxon>
        <taxon>Streptomycetaceae</taxon>
        <taxon>Streptomyces</taxon>
    </lineage>
</organism>
<evidence type="ECO:0000313" key="1">
    <source>
        <dbReference type="EMBL" id="KUO00372.1"/>
    </source>
</evidence>
<dbReference type="Proteomes" id="UP000053429">
    <property type="component" value="Unassembled WGS sequence"/>
</dbReference>